<evidence type="ECO:0000256" key="2">
    <source>
        <dbReference type="ARBA" id="ARBA00022670"/>
    </source>
</evidence>
<dbReference type="GO" id="GO:0003724">
    <property type="term" value="F:RNA helicase activity"/>
    <property type="evidence" value="ECO:0007669"/>
    <property type="project" value="InterPro"/>
</dbReference>
<dbReference type="Pfam" id="PF00680">
    <property type="entry name" value="RdRP_1"/>
    <property type="match status" value="1"/>
</dbReference>
<keyword evidence="8" id="KW-0067">ATP-binding</keyword>
<evidence type="ECO:0000259" key="11">
    <source>
        <dbReference type="PROSITE" id="PS50507"/>
    </source>
</evidence>
<keyword evidence="6" id="KW-0378">Hydrolase</keyword>
<evidence type="ECO:0000256" key="6">
    <source>
        <dbReference type="ARBA" id="ARBA00022801"/>
    </source>
</evidence>
<keyword evidence="2" id="KW-0645">Protease</keyword>
<dbReference type="Gene3D" id="3.30.70.270">
    <property type="match status" value="1"/>
</dbReference>
<dbReference type="SUPFAM" id="SSF56672">
    <property type="entry name" value="DNA/RNA polymerases"/>
    <property type="match status" value="1"/>
</dbReference>
<dbReference type="InterPro" id="IPR043128">
    <property type="entry name" value="Rev_trsase/Diguanyl_cyclase"/>
</dbReference>
<feature type="domain" description="SF3 helicase" evidence="12">
    <location>
        <begin position="1071"/>
        <end position="1270"/>
    </location>
</feature>
<proteinExistence type="predicted"/>
<dbReference type="GO" id="GO:0006351">
    <property type="term" value="P:DNA-templated transcription"/>
    <property type="evidence" value="ECO:0007669"/>
    <property type="project" value="InterPro"/>
</dbReference>
<evidence type="ECO:0000256" key="9">
    <source>
        <dbReference type="ARBA" id="ARBA00022953"/>
    </source>
</evidence>
<name>A0AAU8JNI0_9VIRU</name>
<dbReference type="SUPFAM" id="SSF52540">
    <property type="entry name" value="P-loop containing nucleoside triphosphate hydrolases"/>
    <property type="match status" value="1"/>
</dbReference>
<dbReference type="GO" id="GO:0003723">
    <property type="term" value="F:RNA binding"/>
    <property type="evidence" value="ECO:0007669"/>
    <property type="project" value="InterPro"/>
</dbReference>
<dbReference type="InterPro" id="IPR043502">
    <property type="entry name" value="DNA/RNA_pol_sf"/>
</dbReference>
<evidence type="ECO:0000256" key="10">
    <source>
        <dbReference type="SAM" id="MobiDB-lite"/>
    </source>
</evidence>
<feature type="compositionally biased region" description="Polar residues" evidence="10">
    <location>
        <begin position="853"/>
        <end position="869"/>
    </location>
</feature>
<dbReference type="InterPro" id="IPR001205">
    <property type="entry name" value="RNA-dir_pol_C"/>
</dbReference>
<keyword evidence="4" id="KW-0548">Nucleotidyltransferase</keyword>
<evidence type="ECO:0000256" key="8">
    <source>
        <dbReference type="ARBA" id="ARBA00022840"/>
    </source>
</evidence>
<evidence type="ECO:0000259" key="12">
    <source>
        <dbReference type="PROSITE" id="PS51218"/>
    </source>
</evidence>
<dbReference type="InterPro" id="IPR000605">
    <property type="entry name" value="Helicase_SF3_ssDNA/RNA_vir"/>
</dbReference>
<organism evidence="13">
    <name type="scientific">Chipolycivirus sp</name>
    <dbReference type="NCBI Taxonomy" id="2809300"/>
    <lineage>
        <taxon>Viruses</taxon>
        <taxon>Riboviria</taxon>
        <taxon>Orthornavirae</taxon>
        <taxon>Pisuviricota</taxon>
        <taxon>Pisoniviricetes</taxon>
        <taxon>Picornavirales</taxon>
        <taxon>Polycipiviridae</taxon>
        <taxon>Chipolycivirus</taxon>
    </lineage>
</organism>
<protein>
    <submittedName>
        <fullName evidence="13">Nonstructural polyprotein</fullName>
    </submittedName>
</protein>
<feature type="region of interest" description="Disordered" evidence="10">
    <location>
        <begin position="853"/>
        <end position="874"/>
    </location>
</feature>
<dbReference type="PROSITE" id="PS50507">
    <property type="entry name" value="RDRP_SSRNA_POS"/>
    <property type="match status" value="1"/>
</dbReference>
<dbReference type="Pfam" id="PF00910">
    <property type="entry name" value="RNA_helicase"/>
    <property type="match status" value="1"/>
</dbReference>
<feature type="domain" description="RdRp catalytic" evidence="11">
    <location>
        <begin position="2130"/>
        <end position="2269"/>
    </location>
</feature>
<dbReference type="GO" id="GO:0005524">
    <property type="term" value="F:ATP binding"/>
    <property type="evidence" value="ECO:0007669"/>
    <property type="project" value="UniProtKB-KW"/>
</dbReference>
<evidence type="ECO:0000313" key="13">
    <source>
        <dbReference type="EMBL" id="XCM67655.1"/>
    </source>
</evidence>
<evidence type="ECO:0000256" key="1">
    <source>
        <dbReference type="ARBA" id="ARBA00022484"/>
    </source>
</evidence>
<evidence type="ECO:0000256" key="5">
    <source>
        <dbReference type="ARBA" id="ARBA00022741"/>
    </source>
</evidence>
<reference evidence="13" key="1">
    <citation type="journal article" date="2024" name="Viruses">
        <title>Diversity of Picorna-Like Viruses in the Teltow Canal, Berlin, Germany.</title>
        <authorList>
            <person name="Zell R."/>
            <person name="Groth M."/>
            <person name="Selinka L."/>
            <person name="Selinka H.-C."/>
        </authorList>
    </citation>
    <scope>NUCLEOTIDE SEQUENCE</scope>
    <source>
        <strain evidence="13">TC-ChiPV-2 MR233-17E/130</strain>
    </source>
</reference>
<sequence length="2432" mass="278363">MPTYNEYLRTPYGKIFCEKRNLIWQDDDSIRALVRSFETNYIPRIKNYEDEFGLTSTPEVYLFPATHFDKSDPNYMVWEYYTSKPSLSFKQGEHLLILSVDDEDENKVDMMLPVLHFLNLVCSPSYLCQLPLRAYMTEFSVMIISSVIADMLILLLHRFNNVYSSSLDYKLFENDSDILTAYAEVKPKLIYKKKYEEFNMYDLVVCEDPDIEQMLLNMSHPDLRNPGPIVVDKSLGKQLLDGGLLITLPNGRNFLFKEDDYSVSDEYMIHKYTQDFSDEMKGVIRMRTLQDKKCNVEIDVGIDMSFSNHRNFDINKRVVLKFQSAFISGFNGELPEETEGVYTRVENFSFVPRNLIRFVYRRNHYTIQKDVLTMALDVLQSVERQELTAVQLMQTAIRISQIQMMAMDLEHDFKKYIGVFADLLATNACTLNQNRKMQISFSDVWDYVRSIKVVIPTKSVWYGSTLELFTYQPPMKNLSKIPDQDEIANYHEGLPKYDFDSKSMTELVADFASGKMRVTKSKNIFMKFDFSTEKVPYTLRSEDGDLSSLEQFFVRLIKNRIVNSNLDSCFLNSIAEVTELTLARKLFRTYSEKVFSVRVGANLVKMMIKDQSKPEIPDIDTLLEHDIMRNPDLTLEKQIAQRAQLEFQIFTSEFGSYSKKNVFNNVNMVRYIYHLRRSLAKDAVLDNFKATIHEAYTSAKEAFLEVTKAKDTMKEVNEMWTKNRTKVQKLLTLSDGNAAFFQDLDFSTFSSSIQSAKDMLNGVFRVMVKKTLGMLGLDEESIAEDELCKGLDLTTALFYYIVWINTESSYLKYLLIIDICTKLNIVDIVLAAIRKIWKTVSNFNVNSMWQNRGSASTSRAKPDSSNPTISPEKPIDARDLQNVFDDLDNRIKETTDKAKTRLPPEEEEILNLEKPDSDFITTIMHYLEVGTPAILGVSAIALLASFGMSTKGMKCNIIGNDIVTTCRNLSFISAGVAAIPKIYSNVSKVLYWVFDHIKKVIYKDHQTKFEFTNHVVKWIESAAIFGPSSGYLIVKSPELCLLYLRLHAEMTKINSRLLELDNTVVITYIGVRRRFEMQYELVRGTMAAMFPLQEIFHVMITGEPGVGKTDLADIVLGCIKDAYLQQEITNSVTIPNERCRGAVLDSIVKSSAFGDIYNMSESAKFMDNYFGQPVLRVDEVDSFASLEPETYIKRLMLLSGAPVGSDQAALENKGRMITSKMMVSNTNNPYLKPDNMKSPEALHRRRLLIRASFRPELEAKLKKETGDANVAIDDFCKKHRLNRTKSEHLVIDILHNTQHKILKEGGVPMAGLSVQQAMKYISLKCQLHYAKEWDRALVKDPVRAVLAMYFDAEMILQENELISGLQMKSLKKDLHDKLSNYTHLHEQALTERYTKALVSAKTEEEKKDLTSHITSFITRKAKMARSLLDHLVENDLDSTTVEEHIEDLAEGSDCAGKVKTANYDLTHTQQGYAIVPSAEERAYTTEPINFNHISEVEINTRTRFVYTAKITNDIEAMAVLGELIYLNEVPLFGARARVAKRKRSYSQMSIIQKWKNEIKLYLSSIMHVSKSILSYVTDFIIHQLGARVVKGICIAAALFATIFAISATASLFVPTDSLAYSTQRKNAQMKIPGMNAVRDTGLATKFSKNVVKIYNPENEIYFTAFGYRGNLFLTDTHNVASIKRNTTIYVANMNNKMPAKSMPFGPRSITLIDGDVSLICLPDYHAIADISRHWATDHDLENDMMNLRLAKASPILLRDDRIVIDPKRPAQREIIIPQMANIIEPGVFLNTGLHPRHRTRMFGTIVEVGDSGSPVFHDNTRMGGTLFGLVHRKFDPNCMVAVVSREQIEDAVKRFDAKYSIKVQLAQTDLIMDQPINAVFKYDQTIKSSLYPNQAISTQPGFKPTPIFQHFPVESYPAIQHDRDARIPKDARHHMEVSLNKGSGFSYPKFTFEQEEFAKSFLESMYLKYHPEVLNMITYNTVQAITGIPMPGSTRMELNSCAGLPYKLTAKKGKDPYIRTGPSGETLIANSVFVDVENYEDHYIYNEVPYNTKLEFRKIELVGMDKITNPKTRTVGQGNLIHQIVYNKLFKDMFTIVKMVWNEGRASPFALGMDVERHWDQVAKHLKYDDYVIEIDVKAWDANISLRTLFMAAEVKLRLLKKAHIAQNKAYNPKYDKIAYGLCVDFAVADVCYENIMYEKHAGLLSGHPGTFMENSEIHEMILAVACKSILDREAPQYANATFMHEHIRSIKAADDILIAVSPLARKYITAESIKEAYEEIGLQVTSAKKTDKIEAQPLDQTQFLKTGFKKIDGTYYPVPNRSIIHQLLNYVRTDSKLGAQEQISTNFANALRFAFWLGPNEYEEYRQKINLLSARNKIQFHWDFNYQYMGAWIKHQALLRANQENRTEPLEESEYYRENLERGYFNVDNQC</sequence>
<dbReference type="InterPro" id="IPR007094">
    <property type="entry name" value="RNA-dir_pol_PSvirus"/>
</dbReference>
<dbReference type="GO" id="GO:0003968">
    <property type="term" value="F:RNA-directed RNA polymerase activity"/>
    <property type="evidence" value="ECO:0007669"/>
    <property type="project" value="UniProtKB-KW"/>
</dbReference>
<keyword evidence="3" id="KW-0808">Transferase</keyword>
<accession>A0AAU8JNI0</accession>
<keyword evidence="5" id="KW-0547">Nucleotide-binding</keyword>
<evidence type="ECO:0000256" key="7">
    <source>
        <dbReference type="ARBA" id="ARBA00022807"/>
    </source>
</evidence>
<dbReference type="GO" id="GO:0039694">
    <property type="term" value="P:viral RNA genome replication"/>
    <property type="evidence" value="ECO:0007669"/>
    <property type="project" value="InterPro"/>
</dbReference>
<dbReference type="InterPro" id="IPR027417">
    <property type="entry name" value="P-loop_NTPase"/>
</dbReference>
<dbReference type="GO" id="GO:0006508">
    <property type="term" value="P:proteolysis"/>
    <property type="evidence" value="ECO:0007669"/>
    <property type="project" value="UniProtKB-KW"/>
</dbReference>
<keyword evidence="9" id="KW-0693">Viral RNA replication</keyword>
<keyword evidence="1" id="KW-0696">RNA-directed RNA polymerase</keyword>
<dbReference type="GO" id="GO:0008234">
    <property type="term" value="F:cysteine-type peptidase activity"/>
    <property type="evidence" value="ECO:0007669"/>
    <property type="project" value="UniProtKB-KW"/>
</dbReference>
<dbReference type="InterPro" id="IPR014759">
    <property type="entry name" value="Helicase_SF3_ssRNA_vir"/>
</dbReference>
<evidence type="ECO:0000256" key="4">
    <source>
        <dbReference type="ARBA" id="ARBA00022695"/>
    </source>
</evidence>
<dbReference type="InterPro" id="IPR009003">
    <property type="entry name" value="Peptidase_S1_PA"/>
</dbReference>
<dbReference type="EMBL" id="PP872548">
    <property type="protein sequence ID" value="XCM67655.1"/>
    <property type="molecule type" value="Genomic_RNA"/>
</dbReference>
<reference evidence="13" key="2">
    <citation type="submission" date="2024-05" db="EMBL/GenBank/DDBJ databases">
        <authorList>
            <person name="Zell R."/>
            <person name="Groth M."/>
            <person name="Selinka L."/>
            <person name="Selinka H.-C."/>
        </authorList>
    </citation>
    <scope>NUCLEOTIDE SEQUENCE</scope>
    <source>
        <strain evidence="13">TC-ChiPV-2 MR233-17E/130</strain>
    </source>
</reference>
<dbReference type="SUPFAM" id="SSF50494">
    <property type="entry name" value="Trypsin-like serine proteases"/>
    <property type="match status" value="1"/>
</dbReference>
<dbReference type="PROSITE" id="PS51218">
    <property type="entry name" value="SF3_HELICASE_2"/>
    <property type="match status" value="1"/>
</dbReference>
<evidence type="ECO:0000256" key="3">
    <source>
        <dbReference type="ARBA" id="ARBA00022679"/>
    </source>
</evidence>
<keyword evidence="7" id="KW-0788">Thiol protease</keyword>